<keyword evidence="3" id="KW-1185">Reference proteome</keyword>
<dbReference type="Proteomes" id="UP000516369">
    <property type="component" value="Chromosome"/>
</dbReference>
<keyword evidence="2" id="KW-0378">Hydrolase</keyword>
<protein>
    <submittedName>
        <fullName evidence="2">Alpha/beta hydrolase</fullName>
    </submittedName>
</protein>
<dbReference type="Gene3D" id="3.40.50.1820">
    <property type="entry name" value="alpha/beta hydrolase"/>
    <property type="match status" value="1"/>
</dbReference>
<dbReference type="KEGG" id="dvn:HQ394_02485"/>
<organism evidence="2 3">
    <name type="scientific">Defluviicoccus vanus</name>
    <dbReference type="NCBI Taxonomy" id="111831"/>
    <lineage>
        <taxon>Bacteria</taxon>
        <taxon>Pseudomonadati</taxon>
        <taxon>Pseudomonadota</taxon>
        <taxon>Alphaproteobacteria</taxon>
        <taxon>Rhodospirillales</taxon>
        <taxon>Rhodospirillaceae</taxon>
        <taxon>Defluviicoccus</taxon>
    </lineage>
</organism>
<proteinExistence type="predicted"/>
<dbReference type="InterPro" id="IPR052897">
    <property type="entry name" value="Sec-Metab_Biosynth_Hydrolase"/>
</dbReference>
<reference evidence="2 3" key="1">
    <citation type="submission" date="2020-05" db="EMBL/GenBank/DDBJ databases">
        <title>Complete closed genome sequence of Defluviicoccus vanus.</title>
        <authorList>
            <person name="Bessarab I."/>
            <person name="Arumugam K."/>
            <person name="Maszenan A.M."/>
            <person name="Seviour R.J."/>
            <person name="Williams R.B."/>
        </authorList>
    </citation>
    <scope>NUCLEOTIDE SEQUENCE [LARGE SCALE GENOMIC DNA]</scope>
    <source>
        <strain evidence="2 3">Ben 114</strain>
    </source>
</reference>
<dbReference type="InterPro" id="IPR000073">
    <property type="entry name" value="AB_hydrolase_1"/>
</dbReference>
<feature type="domain" description="AB hydrolase-1" evidence="1">
    <location>
        <begin position="9"/>
        <end position="234"/>
    </location>
</feature>
<accession>A0A7H1MYA0</accession>
<dbReference type="RefSeq" id="WP_190261873.1">
    <property type="nucleotide sequence ID" value="NZ_CP053923.1"/>
</dbReference>
<dbReference type="PANTHER" id="PTHR37017">
    <property type="entry name" value="AB HYDROLASE-1 DOMAIN-CONTAINING PROTEIN-RELATED"/>
    <property type="match status" value="1"/>
</dbReference>
<dbReference type="GO" id="GO:0016787">
    <property type="term" value="F:hydrolase activity"/>
    <property type="evidence" value="ECO:0007669"/>
    <property type="project" value="UniProtKB-KW"/>
</dbReference>
<evidence type="ECO:0000259" key="1">
    <source>
        <dbReference type="Pfam" id="PF12697"/>
    </source>
</evidence>
<dbReference type="EMBL" id="CP053923">
    <property type="protein sequence ID" value="QNT68436.1"/>
    <property type="molecule type" value="Genomic_DNA"/>
</dbReference>
<dbReference type="SUPFAM" id="SSF53474">
    <property type="entry name" value="alpha/beta-Hydrolases"/>
    <property type="match status" value="1"/>
</dbReference>
<name>A0A7H1MYA0_9PROT</name>
<sequence>MSSNTRTYVLVHGAFHGGWCWRRVADRLCAEGHRVFTPTCTGTGERLHLLTAQGGLETVVADIVNVLIFEELEKVILVGHSFGGVIITAAADCEAERISHLVYLDGVVLEDGECALDHIPAGLAAQRRLDARRTSQGLTIPPPSPEVFGVTDEADAAWLRRRLTPQPLATYTDALNLSAPFGNGLQRTYIACIKPRYTPLATSHERARSQPGWNWQELPTGHDAMITAPDAVAALLLDLA</sequence>
<gene>
    <name evidence="2" type="ORF">HQ394_02485</name>
</gene>
<evidence type="ECO:0000313" key="2">
    <source>
        <dbReference type="EMBL" id="QNT68436.1"/>
    </source>
</evidence>
<dbReference type="AlphaFoldDB" id="A0A7H1MYA0"/>
<dbReference type="InterPro" id="IPR029058">
    <property type="entry name" value="AB_hydrolase_fold"/>
</dbReference>
<dbReference type="Pfam" id="PF12697">
    <property type="entry name" value="Abhydrolase_6"/>
    <property type="match status" value="1"/>
</dbReference>
<evidence type="ECO:0000313" key="3">
    <source>
        <dbReference type="Proteomes" id="UP000516369"/>
    </source>
</evidence>
<dbReference type="PANTHER" id="PTHR37017:SF11">
    <property type="entry name" value="ESTERASE_LIPASE_THIOESTERASE DOMAIN-CONTAINING PROTEIN"/>
    <property type="match status" value="1"/>
</dbReference>